<dbReference type="PANTHER" id="PTHR42748:SF14">
    <property type="entry name" value="SNOAL-LIKE DOMAIN-CONTAINING PROTEIN"/>
    <property type="match status" value="1"/>
</dbReference>
<dbReference type="EMBL" id="JAELUR010000007">
    <property type="protein sequence ID" value="KAG7428750.1"/>
    <property type="molecule type" value="Genomic_DNA"/>
</dbReference>
<dbReference type="GO" id="GO:0005634">
    <property type="term" value="C:nucleus"/>
    <property type="evidence" value="ECO:0007669"/>
    <property type="project" value="TreeGrafter"/>
</dbReference>
<dbReference type="Proteomes" id="UP000693942">
    <property type="component" value="Unassembled WGS sequence"/>
</dbReference>
<dbReference type="InterPro" id="IPR051164">
    <property type="entry name" value="NmrA-like_oxidored"/>
</dbReference>
<dbReference type="PANTHER" id="PTHR42748">
    <property type="entry name" value="NITROGEN METABOLITE REPRESSION PROTEIN NMRA FAMILY MEMBER"/>
    <property type="match status" value="1"/>
</dbReference>
<dbReference type="AlphaFoldDB" id="A0A8J5U5B3"/>
<reference evidence="3" key="1">
    <citation type="submission" date="2021-04" db="EMBL/GenBank/DDBJ databases">
        <title>First draft genome resource for Brassicaceae pathogens Fusarium oxysporum f. sp. raphani and Fusarium oxysporum f. sp. rapae.</title>
        <authorList>
            <person name="Asai S."/>
        </authorList>
    </citation>
    <scope>NUCLEOTIDE SEQUENCE</scope>
    <source>
        <strain evidence="3">Tf1262</strain>
    </source>
</reference>
<dbReference type="Pfam" id="PF05368">
    <property type="entry name" value="NmrA"/>
    <property type="match status" value="1"/>
</dbReference>
<evidence type="ECO:0000313" key="4">
    <source>
        <dbReference type="Proteomes" id="UP000693942"/>
    </source>
</evidence>
<evidence type="ECO:0000313" key="3">
    <source>
        <dbReference type="EMBL" id="KAG7428750.1"/>
    </source>
</evidence>
<organism evidence="3 4">
    <name type="scientific">Fusarium oxysporum f. sp. raphani</name>
    <dbReference type="NCBI Taxonomy" id="96318"/>
    <lineage>
        <taxon>Eukaryota</taxon>
        <taxon>Fungi</taxon>
        <taxon>Dikarya</taxon>
        <taxon>Ascomycota</taxon>
        <taxon>Pezizomycotina</taxon>
        <taxon>Sordariomycetes</taxon>
        <taxon>Hypocreomycetidae</taxon>
        <taxon>Hypocreales</taxon>
        <taxon>Nectriaceae</taxon>
        <taxon>Fusarium</taxon>
        <taxon>Fusarium oxysporum species complex</taxon>
    </lineage>
</organism>
<name>A0A8J5U5B3_FUSOX</name>
<protein>
    <submittedName>
        <fullName evidence="3">NmrA-like family domain-containing protein 1</fullName>
    </submittedName>
</protein>
<accession>A0A8J5U5B3</accession>
<feature type="domain" description="NmrA-like" evidence="2">
    <location>
        <begin position="7"/>
        <end position="249"/>
    </location>
</feature>
<keyword evidence="1" id="KW-0521">NADP</keyword>
<evidence type="ECO:0000259" key="2">
    <source>
        <dbReference type="Pfam" id="PF05368"/>
    </source>
</evidence>
<proteinExistence type="predicted"/>
<evidence type="ECO:0000256" key="1">
    <source>
        <dbReference type="ARBA" id="ARBA00022857"/>
    </source>
</evidence>
<gene>
    <name evidence="3" type="ORF">Forpi1262_v009401</name>
</gene>
<sequence length="340" mass="37569">MSKTGLIVGSGRQSEAVINLLSAKQYHLLVFTRSKTSTTSLRLAALPNVEIVVNPARQGYDLDAFLAAASRSSFVFVNTDGFELGEQAETYWGIRLFELSRKANVKHLVYSGLDYASRDSGFDPSLYVGHYEGKARVQQFMQSQPKSPMAWTIIRSGPYIENLWQLMAPTINASGAYVFQLPLGNGAIPFIYLNDLAGYVHWALSNPEQSNGLDLGVATVHASGPDIANALTEVTAKPAQYVDLPIEAWQVATWTKLPKGPDTKVGFLSVKDDGALLQTYGENFTNWWNLYKASAGNKGLIQRDYEFLDKILPTRVNGVADWMRKANYTGERLSTLDILD</sequence>
<comment type="caution">
    <text evidence="3">The sequence shown here is derived from an EMBL/GenBank/DDBJ whole genome shotgun (WGS) entry which is preliminary data.</text>
</comment>
<dbReference type="InterPro" id="IPR008030">
    <property type="entry name" value="NmrA-like"/>
</dbReference>